<evidence type="ECO:0000313" key="1">
    <source>
        <dbReference type="EMBL" id="MBB5723677.1"/>
    </source>
</evidence>
<name>A0A7W9BNL8_9RHOB</name>
<keyword evidence="2" id="KW-1185">Reference proteome</keyword>
<sequence>MCCRLIILQCDICRDGAMTLICVMQSNGFRENGVGLVVVVST</sequence>
<accession>A0A7W9BNL8</accession>
<reference evidence="1 2" key="1">
    <citation type="submission" date="2020-08" db="EMBL/GenBank/DDBJ databases">
        <title>Genomic Encyclopedia of Type Strains, Phase IV (KMG-IV): sequencing the most valuable type-strain genomes for metagenomic binning, comparative biology and taxonomic classification.</title>
        <authorList>
            <person name="Goeker M."/>
        </authorList>
    </citation>
    <scope>NUCLEOTIDE SEQUENCE [LARGE SCALE GENOMIC DNA]</scope>
    <source>
        <strain evidence="1 2">DSM 101064</strain>
    </source>
</reference>
<protein>
    <submittedName>
        <fullName evidence="1">Uncharacterized protein</fullName>
    </submittedName>
</protein>
<proteinExistence type="predicted"/>
<dbReference type="Proteomes" id="UP000535415">
    <property type="component" value="Unassembled WGS sequence"/>
</dbReference>
<evidence type="ECO:0000313" key="2">
    <source>
        <dbReference type="Proteomes" id="UP000535415"/>
    </source>
</evidence>
<organism evidence="1 2">
    <name type="scientific">Yoonia ponticola</name>
    <dbReference type="NCBI Taxonomy" id="1524255"/>
    <lineage>
        <taxon>Bacteria</taxon>
        <taxon>Pseudomonadati</taxon>
        <taxon>Pseudomonadota</taxon>
        <taxon>Alphaproteobacteria</taxon>
        <taxon>Rhodobacterales</taxon>
        <taxon>Paracoccaceae</taxon>
        <taxon>Yoonia</taxon>
    </lineage>
</organism>
<dbReference type="AlphaFoldDB" id="A0A7W9BNL8"/>
<gene>
    <name evidence="1" type="ORF">FHS72_003322</name>
</gene>
<comment type="caution">
    <text evidence="1">The sequence shown here is derived from an EMBL/GenBank/DDBJ whole genome shotgun (WGS) entry which is preliminary data.</text>
</comment>
<dbReference type="EMBL" id="JACIJM010000013">
    <property type="protein sequence ID" value="MBB5723677.1"/>
    <property type="molecule type" value="Genomic_DNA"/>
</dbReference>